<organism evidence="2 3">
    <name type="scientific">Hymenobacter glaciei</name>
    <dbReference type="NCBI Taxonomy" id="877209"/>
    <lineage>
        <taxon>Bacteria</taxon>
        <taxon>Pseudomonadati</taxon>
        <taxon>Bacteroidota</taxon>
        <taxon>Cytophagia</taxon>
        <taxon>Cytophagales</taxon>
        <taxon>Hymenobacteraceae</taxon>
        <taxon>Hymenobacter</taxon>
    </lineage>
</organism>
<dbReference type="RefSeq" id="WP_345053248.1">
    <property type="nucleotide sequence ID" value="NZ_BAABDK010000016.1"/>
</dbReference>
<dbReference type="InterPro" id="IPR045767">
    <property type="entry name" value="DUF6134"/>
</dbReference>
<gene>
    <name evidence="2" type="ORF">GCM10022409_18490</name>
</gene>
<feature type="chain" id="PRO_5046966516" description="DUF4384 domain-containing protein" evidence="1">
    <location>
        <begin position="21"/>
        <end position="207"/>
    </location>
</feature>
<evidence type="ECO:0008006" key="4">
    <source>
        <dbReference type="Google" id="ProtNLM"/>
    </source>
</evidence>
<sequence>MKHLIGLFAAALLGPAAARAQPARPPAPETRRYAIEVAGLRVGTMTATRQPQPGTTDVVYTCTSDVKVTILFYHLKVYYQVVNRVRAGQLLLSTVEAHTNQGDFSSRTEWKGDHYDIRADQYKYHRLATEKAPITYTVTDMFFGEPMGRSRAYAEYFGDFFSVAKTAAGTYGARRDGREDEYQYANGQLVTLIKKNPIKNFIIRYVP</sequence>
<name>A0ABP7U1N9_9BACT</name>
<dbReference type="Proteomes" id="UP001501469">
    <property type="component" value="Unassembled WGS sequence"/>
</dbReference>
<keyword evidence="3" id="KW-1185">Reference proteome</keyword>
<feature type="signal peptide" evidence="1">
    <location>
        <begin position="1"/>
        <end position="20"/>
    </location>
</feature>
<evidence type="ECO:0000313" key="2">
    <source>
        <dbReference type="EMBL" id="GAA4034418.1"/>
    </source>
</evidence>
<reference evidence="3" key="1">
    <citation type="journal article" date="2019" name="Int. J. Syst. Evol. Microbiol.">
        <title>The Global Catalogue of Microorganisms (GCM) 10K type strain sequencing project: providing services to taxonomists for standard genome sequencing and annotation.</title>
        <authorList>
            <consortium name="The Broad Institute Genomics Platform"/>
            <consortium name="The Broad Institute Genome Sequencing Center for Infectious Disease"/>
            <person name="Wu L."/>
            <person name="Ma J."/>
        </authorList>
    </citation>
    <scope>NUCLEOTIDE SEQUENCE [LARGE SCALE GENOMIC DNA]</scope>
    <source>
        <strain evidence="3">JCM 17225</strain>
    </source>
</reference>
<dbReference type="EMBL" id="BAABDK010000016">
    <property type="protein sequence ID" value="GAA4034418.1"/>
    <property type="molecule type" value="Genomic_DNA"/>
</dbReference>
<proteinExistence type="predicted"/>
<evidence type="ECO:0000256" key="1">
    <source>
        <dbReference type="SAM" id="SignalP"/>
    </source>
</evidence>
<evidence type="ECO:0000313" key="3">
    <source>
        <dbReference type="Proteomes" id="UP001501469"/>
    </source>
</evidence>
<keyword evidence="1" id="KW-0732">Signal</keyword>
<dbReference type="Pfam" id="PF19630">
    <property type="entry name" value="DUF6134"/>
    <property type="match status" value="1"/>
</dbReference>
<protein>
    <recommendedName>
        <fullName evidence="4">DUF4384 domain-containing protein</fullName>
    </recommendedName>
</protein>
<accession>A0ABP7U1N9</accession>
<comment type="caution">
    <text evidence="2">The sequence shown here is derived from an EMBL/GenBank/DDBJ whole genome shotgun (WGS) entry which is preliminary data.</text>
</comment>